<dbReference type="PROSITE" id="PS50069">
    <property type="entry name" value="CULLIN_2"/>
    <property type="match status" value="1"/>
</dbReference>
<dbReference type="InterPro" id="IPR036317">
    <property type="entry name" value="Cullin_homology_sf"/>
</dbReference>
<name>A0A9P7V7W3_9ASCO</name>
<feature type="domain" description="Cullin family profile" evidence="2">
    <location>
        <begin position="422"/>
        <end position="651"/>
    </location>
</feature>
<dbReference type="SUPFAM" id="SSF75632">
    <property type="entry name" value="Cullin homology domain"/>
    <property type="match status" value="1"/>
</dbReference>
<dbReference type="GeneID" id="66114641"/>
<dbReference type="Gene3D" id="3.30.230.130">
    <property type="entry name" value="Cullin, Chain C, Domain 2"/>
    <property type="match status" value="1"/>
</dbReference>
<dbReference type="GO" id="GO:0031625">
    <property type="term" value="F:ubiquitin protein ligase binding"/>
    <property type="evidence" value="ECO:0007669"/>
    <property type="project" value="InterPro"/>
</dbReference>
<sequence length="675" mass="77865">MIRRLGKLESVPVNTREAIDAVFGCISESFLPTSDNQHETEYVIHWLEPGYPRNKLQLQLQLLLLQQQDASELVAQAQAHVKQLEGPSSRTKVAIRQSLKEDDEHTQRAFVAAYNCKMMVEFGRWFPETFSTLEQVLALVEAIHEYYQSRLGYLNLTLGAKQMFNANLTALLELHLIRKSNFLTLTRLKLSAEGNISGKDETIVVSIGLLLQKYQLATDLYEVILDLQIGRIRHLVQSTSHDWDKSCLKRIHASIRSEILQSNWNKLNAQLVDLDMLLKFTNTEVITLKIANCFQIIGRYPQSRESLEELYNCLAVLENHYYQRDKLVHTFIDSCQNNLLHSGVNTVDIIKFYTKTIWLFLIIDPRGVLLDRVVRPIRRYLKSRDDTIYILVKGILDTSPQNKLVELAEDLRLTPTNKGSHKSSRLYYDDANDLTLKWVPDPLDALPDFKRDRITDIIESLISIFDSKDLFIAQITKYFVEPLIGKERWNVDEIAKDVKFLKLKFGDDKFTNLDIMIDDIKQSLTTGKSQADQANPFIDSVVLSHLYWPNLDETSPWKLPYTLQRSYDEYSSLYKAEKPGRYLRLIPTLGSVTIELTEFRTKAPKNYTVSPLQAMVIYQFNDVDGELSVSLLVESLGATEFEIRHALEYWCKEGILEGITSQLYMVAEEDDDIFR</sequence>
<gene>
    <name evidence="3" type="ORF">KQ657_001267</name>
</gene>
<dbReference type="PANTHER" id="PTHR45957:SF1">
    <property type="entry name" value="ANAPHASE-PROMOTING COMPLEX SUBUNIT 2"/>
    <property type="match status" value="1"/>
</dbReference>
<dbReference type="InterPro" id="IPR059120">
    <property type="entry name" value="Cullin-like_AB"/>
</dbReference>
<dbReference type="GO" id="GO:0005680">
    <property type="term" value="C:anaphase-promoting complex"/>
    <property type="evidence" value="ECO:0007669"/>
    <property type="project" value="TreeGrafter"/>
</dbReference>
<dbReference type="OrthoDB" id="5581181at2759"/>
<organism evidence="3 4">
    <name type="scientific">Scheffersomyces spartinae</name>
    <dbReference type="NCBI Taxonomy" id="45513"/>
    <lineage>
        <taxon>Eukaryota</taxon>
        <taxon>Fungi</taxon>
        <taxon>Dikarya</taxon>
        <taxon>Ascomycota</taxon>
        <taxon>Saccharomycotina</taxon>
        <taxon>Pichiomycetes</taxon>
        <taxon>Debaryomycetaceae</taxon>
        <taxon>Scheffersomyces</taxon>
    </lineage>
</organism>
<evidence type="ECO:0000313" key="3">
    <source>
        <dbReference type="EMBL" id="KAG7192812.1"/>
    </source>
</evidence>
<proteinExistence type="inferred from homology"/>
<dbReference type="InterPro" id="IPR016158">
    <property type="entry name" value="Cullin_homology"/>
</dbReference>
<reference evidence="3" key="1">
    <citation type="submission" date="2021-03" db="EMBL/GenBank/DDBJ databases">
        <authorList>
            <person name="Palmer J.M."/>
        </authorList>
    </citation>
    <scope>NUCLEOTIDE SEQUENCE</scope>
    <source>
        <strain evidence="3">ARV_011</strain>
    </source>
</reference>
<dbReference type="PANTHER" id="PTHR45957">
    <property type="entry name" value="ANAPHASE-PROMOTING COMPLEX SUBUNIT 2"/>
    <property type="match status" value="1"/>
</dbReference>
<keyword evidence="4" id="KW-1185">Reference proteome</keyword>
<dbReference type="EMBL" id="JAHMUF010000015">
    <property type="protein sequence ID" value="KAG7192812.1"/>
    <property type="molecule type" value="Genomic_DNA"/>
</dbReference>
<comment type="caution">
    <text evidence="3">The sequence shown here is derived from an EMBL/GenBank/DDBJ whole genome shotgun (WGS) entry which is preliminary data.</text>
</comment>
<dbReference type="Pfam" id="PF26557">
    <property type="entry name" value="Cullin_AB"/>
    <property type="match status" value="1"/>
</dbReference>
<evidence type="ECO:0000313" key="4">
    <source>
        <dbReference type="Proteomes" id="UP000790833"/>
    </source>
</evidence>
<protein>
    <recommendedName>
        <fullName evidence="2">Cullin family profile domain-containing protein</fullName>
    </recommendedName>
</protein>
<dbReference type="Proteomes" id="UP000790833">
    <property type="component" value="Unassembled WGS sequence"/>
</dbReference>
<evidence type="ECO:0000256" key="1">
    <source>
        <dbReference type="PROSITE-ProRule" id="PRU00330"/>
    </source>
</evidence>
<comment type="similarity">
    <text evidence="1">Belongs to the cullin family.</text>
</comment>
<dbReference type="InterPro" id="IPR044554">
    <property type="entry name" value="ANAPC2"/>
</dbReference>
<dbReference type="GO" id="GO:0006511">
    <property type="term" value="P:ubiquitin-dependent protein catabolic process"/>
    <property type="evidence" value="ECO:0007669"/>
    <property type="project" value="InterPro"/>
</dbReference>
<accession>A0A9P7V7W3</accession>
<dbReference type="SMART" id="SM00182">
    <property type="entry name" value="CULLIN"/>
    <property type="match status" value="1"/>
</dbReference>
<dbReference type="RefSeq" id="XP_043048362.1">
    <property type="nucleotide sequence ID" value="XM_043192067.1"/>
</dbReference>
<dbReference type="Pfam" id="PF25773">
    <property type="entry name" value="TPR_ANAPC2"/>
    <property type="match status" value="1"/>
</dbReference>
<dbReference type="GO" id="GO:0070979">
    <property type="term" value="P:protein K11-linked ubiquitination"/>
    <property type="evidence" value="ECO:0007669"/>
    <property type="project" value="TreeGrafter"/>
</dbReference>
<dbReference type="InterPro" id="IPR057975">
    <property type="entry name" value="TPR_ANAPC2"/>
</dbReference>
<dbReference type="GO" id="GO:0007091">
    <property type="term" value="P:metaphase/anaphase transition of mitotic cell cycle"/>
    <property type="evidence" value="ECO:0007669"/>
    <property type="project" value="TreeGrafter"/>
</dbReference>
<dbReference type="AlphaFoldDB" id="A0A9P7V7W3"/>
<evidence type="ECO:0000259" key="2">
    <source>
        <dbReference type="PROSITE" id="PS50069"/>
    </source>
</evidence>